<dbReference type="GO" id="GO:0005126">
    <property type="term" value="F:cytokine receptor binding"/>
    <property type="evidence" value="ECO:0007669"/>
    <property type="project" value="InterPro"/>
</dbReference>
<evidence type="ECO:0000313" key="10">
    <source>
        <dbReference type="Proteomes" id="UP001346869"/>
    </source>
</evidence>
<keyword evidence="5 8" id="KW-0732">Signal</keyword>
<feature type="signal peptide" evidence="8">
    <location>
        <begin position="1"/>
        <end position="18"/>
    </location>
</feature>
<evidence type="ECO:0000256" key="1">
    <source>
        <dbReference type="ARBA" id="ARBA00004613"/>
    </source>
</evidence>
<evidence type="ECO:0000256" key="8">
    <source>
        <dbReference type="SAM" id="SignalP"/>
    </source>
</evidence>
<evidence type="ECO:0000256" key="2">
    <source>
        <dbReference type="ARBA" id="ARBA00011033"/>
    </source>
</evidence>
<dbReference type="GO" id="GO:0005125">
    <property type="term" value="F:cytokine activity"/>
    <property type="evidence" value="ECO:0007669"/>
    <property type="project" value="UniProtKB-KW"/>
</dbReference>
<name>A0AAN7XC37_ELEMC</name>
<dbReference type="GO" id="GO:0051607">
    <property type="term" value="P:defense response to virus"/>
    <property type="evidence" value="ECO:0007669"/>
    <property type="project" value="UniProtKB-KW"/>
</dbReference>
<organism evidence="9 10">
    <name type="scientific">Eleginops maclovinus</name>
    <name type="common">Patagonian blennie</name>
    <name type="synonym">Eleginus maclovinus</name>
    <dbReference type="NCBI Taxonomy" id="56733"/>
    <lineage>
        <taxon>Eukaryota</taxon>
        <taxon>Metazoa</taxon>
        <taxon>Chordata</taxon>
        <taxon>Craniata</taxon>
        <taxon>Vertebrata</taxon>
        <taxon>Euteleostomi</taxon>
        <taxon>Actinopterygii</taxon>
        <taxon>Neopterygii</taxon>
        <taxon>Teleostei</taxon>
        <taxon>Neoteleostei</taxon>
        <taxon>Acanthomorphata</taxon>
        <taxon>Eupercaria</taxon>
        <taxon>Perciformes</taxon>
        <taxon>Notothenioidei</taxon>
        <taxon>Eleginopidae</taxon>
        <taxon>Eleginops</taxon>
    </lineage>
</organism>
<dbReference type="EMBL" id="JAUZQC010000017">
    <property type="protein sequence ID" value="KAK5856885.1"/>
    <property type="molecule type" value="Genomic_DNA"/>
</dbReference>
<dbReference type="GO" id="GO:0005615">
    <property type="term" value="C:extracellular space"/>
    <property type="evidence" value="ECO:0007669"/>
    <property type="project" value="UniProtKB-KW"/>
</dbReference>
<keyword evidence="3" id="KW-0202">Cytokine</keyword>
<reference evidence="9 10" key="1">
    <citation type="journal article" date="2023" name="Genes (Basel)">
        <title>Chromosome-Level Genome Assembly and Circadian Gene Repertoire of the Patagonia Blennie Eleginops maclovinus-The Closest Ancestral Proxy of Antarctic Cryonotothenioids.</title>
        <authorList>
            <person name="Cheng C.C."/>
            <person name="Rivera-Colon A.G."/>
            <person name="Minhas B.F."/>
            <person name="Wilson L."/>
            <person name="Rayamajhi N."/>
            <person name="Vargas-Chacoff L."/>
            <person name="Catchen J.M."/>
        </authorList>
    </citation>
    <scope>NUCLEOTIDE SEQUENCE [LARGE SCALE GENOMIC DNA]</scope>
    <source>
        <strain evidence="9">JMC-PN-2008</strain>
    </source>
</reference>
<accession>A0AAN7XC37</accession>
<reference evidence="9 10" key="2">
    <citation type="journal article" date="2023" name="Mol. Biol. Evol.">
        <title>Genomics of Secondarily Temperate Adaptation in the Only Non-Antarctic Icefish.</title>
        <authorList>
            <person name="Rivera-Colon A.G."/>
            <person name="Rayamajhi N."/>
            <person name="Minhas B.F."/>
            <person name="Madrigal G."/>
            <person name="Bilyk K.T."/>
            <person name="Yoon V."/>
            <person name="Hune M."/>
            <person name="Gregory S."/>
            <person name="Cheng C.H.C."/>
            <person name="Catchen J.M."/>
        </authorList>
    </citation>
    <scope>NUCLEOTIDE SEQUENCE [LARGE SCALE GENOMIC DNA]</scope>
    <source>
        <strain evidence="9">JMC-PN-2008</strain>
    </source>
</reference>
<gene>
    <name evidence="9" type="ORF">PBY51_008447</name>
</gene>
<keyword evidence="10" id="KW-1185">Reference proteome</keyword>
<keyword evidence="7" id="KW-1015">Disulfide bond</keyword>
<evidence type="ECO:0000256" key="3">
    <source>
        <dbReference type="ARBA" id="ARBA00022514"/>
    </source>
</evidence>
<comment type="subcellular location">
    <subcellularLocation>
        <location evidence="1">Secreted</location>
    </subcellularLocation>
</comment>
<dbReference type="InterPro" id="IPR000471">
    <property type="entry name" value="Interferon_alpha/beta/delta"/>
</dbReference>
<comment type="similarity">
    <text evidence="2">Belongs to the alpha/beta interferon family.</text>
</comment>
<feature type="chain" id="PRO_5042942243" evidence="8">
    <location>
        <begin position="19"/>
        <end position="176"/>
    </location>
</feature>
<protein>
    <submittedName>
        <fullName evidence="9">Uncharacterized protein</fullName>
    </submittedName>
</protein>
<evidence type="ECO:0000256" key="5">
    <source>
        <dbReference type="ARBA" id="ARBA00022729"/>
    </source>
</evidence>
<dbReference type="Pfam" id="PF00143">
    <property type="entry name" value="Interferon"/>
    <property type="match status" value="1"/>
</dbReference>
<keyword evidence="4" id="KW-0964">Secreted</keyword>
<dbReference type="InterPro" id="IPR009079">
    <property type="entry name" value="4_helix_cytokine-like_core"/>
</dbReference>
<dbReference type="PANTHER" id="PTHR11691:SF73">
    <property type="entry name" value="INTERFERON BETA"/>
    <property type="match status" value="1"/>
</dbReference>
<comment type="caution">
    <text evidence="9">The sequence shown here is derived from an EMBL/GenBank/DDBJ whole genome shotgun (WGS) entry which is preliminary data.</text>
</comment>
<evidence type="ECO:0000313" key="9">
    <source>
        <dbReference type="EMBL" id="KAK5856885.1"/>
    </source>
</evidence>
<dbReference type="SUPFAM" id="SSF47266">
    <property type="entry name" value="4-helical cytokines"/>
    <property type="match status" value="1"/>
</dbReference>
<keyword evidence="6" id="KW-0051">Antiviral defense</keyword>
<proteinExistence type="inferred from homology"/>
<evidence type="ECO:0000256" key="7">
    <source>
        <dbReference type="ARBA" id="ARBA00023157"/>
    </source>
</evidence>
<dbReference type="PANTHER" id="PTHR11691">
    <property type="entry name" value="TYPE I INTERFERON"/>
    <property type="match status" value="1"/>
</dbReference>
<dbReference type="Proteomes" id="UP001346869">
    <property type="component" value="Unassembled WGS sequence"/>
</dbReference>
<dbReference type="Gene3D" id="1.20.1250.10">
    <property type="match status" value="1"/>
</dbReference>
<evidence type="ECO:0000256" key="6">
    <source>
        <dbReference type="ARBA" id="ARBA00023118"/>
    </source>
</evidence>
<evidence type="ECO:0000256" key="4">
    <source>
        <dbReference type="ARBA" id="ARBA00022525"/>
    </source>
</evidence>
<dbReference type="AlphaFoldDB" id="A0AAN7XC37"/>
<dbReference type="GO" id="GO:0006955">
    <property type="term" value="P:immune response"/>
    <property type="evidence" value="ECO:0007669"/>
    <property type="project" value="UniProtKB-ARBA"/>
</dbReference>
<sequence>MSSLLLLVLSALLTSALCCDWLSHYSQMSGESLKLIKSMGGPLTDERPVPFPNKLYSRIRRVPVHSQLAFVEETLTLMAQLFDNANMSTAGWNQTSTDKFLMTIERQRDDISSCIPSKTSAVAGLQRYFRRLEKVTLLHTGASRGAWEQVRRESWAHLVQLDVLVQQIRDQSARRR</sequence>